<accession>A0A1X2HZ11</accession>
<sequence length="85" mass="9534">LLVYDVSNHASFEHITNWYQTTQQTGAVKRFYLVGNKSDVSSNERAVTTEEANRFASDRGLFFIETSTKSGSNVTEAFQHIAEGK</sequence>
<reference evidence="2 3" key="1">
    <citation type="submission" date="2016-07" db="EMBL/GenBank/DDBJ databases">
        <title>Pervasive Adenine N6-methylation of Active Genes in Fungi.</title>
        <authorList>
            <consortium name="DOE Joint Genome Institute"/>
            <person name="Mondo S.J."/>
            <person name="Dannebaum R.O."/>
            <person name="Kuo R.C."/>
            <person name="Labutti K."/>
            <person name="Haridas S."/>
            <person name="Kuo A."/>
            <person name="Salamov A."/>
            <person name="Ahrendt S.R."/>
            <person name="Lipzen A."/>
            <person name="Sullivan W."/>
            <person name="Andreopoulos W.B."/>
            <person name="Clum A."/>
            <person name="Lindquist E."/>
            <person name="Daum C."/>
            <person name="Ramamoorthy G.K."/>
            <person name="Gryganskyi A."/>
            <person name="Culley D."/>
            <person name="Magnuson J.K."/>
            <person name="James T.Y."/>
            <person name="O'Malley M.A."/>
            <person name="Stajich J.E."/>
            <person name="Spatafora J.W."/>
            <person name="Visel A."/>
            <person name="Grigoriev I.V."/>
        </authorList>
    </citation>
    <scope>NUCLEOTIDE SEQUENCE [LARGE SCALE GENOMIC DNA]</scope>
    <source>
        <strain evidence="2 3">NRRL 1336</strain>
    </source>
</reference>
<feature type="non-terminal residue" evidence="2">
    <location>
        <position position="1"/>
    </location>
</feature>
<dbReference type="GO" id="GO:0003924">
    <property type="term" value="F:GTPase activity"/>
    <property type="evidence" value="ECO:0007669"/>
    <property type="project" value="InterPro"/>
</dbReference>
<keyword evidence="1" id="KW-0547">Nucleotide-binding</keyword>
<dbReference type="Pfam" id="PF00071">
    <property type="entry name" value="Ras"/>
    <property type="match status" value="1"/>
</dbReference>
<evidence type="ECO:0000313" key="2">
    <source>
        <dbReference type="EMBL" id="ORZ05653.1"/>
    </source>
</evidence>
<dbReference type="EMBL" id="MCGE01000043">
    <property type="protein sequence ID" value="ORZ05653.1"/>
    <property type="molecule type" value="Genomic_DNA"/>
</dbReference>
<gene>
    <name evidence="2" type="ORF">BCR42DRAFT_337796</name>
</gene>
<evidence type="ECO:0000313" key="3">
    <source>
        <dbReference type="Proteomes" id="UP000193560"/>
    </source>
</evidence>
<dbReference type="PROSITE" id="PS51421">
    <property type="entry name" value="RAS"/>
    <property type="match status" value="1"/>
</dbReference>
<dbReference type="PANTHER" id="PTHR47978">
    <property type="match status" value="1"/>
</dbReference>
<comment type="caution">
    <text evidence="2">The sequence shown here is derived from an EMBL/GenBank/DDBJ whole genome shotgun (WGS) entry which is preliminary data.</text>
</comment>
<dbReference type="InterPro" id="IPR027417">
    <property type="entry name" value="P-loop_NTPase"/>
</dbReference>
<dbReference type="InterPro" id="IPR001806">
    <property type="entry name" value="Small_GTPase"/>
</dbReference>
<protein>
    <submittedName>
        <fullName evidence="2">Small GTPase superfamily</fullName>
    </submittedName>
</protein>
<dbReference type="SMART" id="SM00175">
    <property type="entry name" value="RAB"/>
    <property type="match status" value="1"/>
</dbReference>
<dbReference type="SUPFAM" id="SSF52540">
    <property type="entry name" value="P-loop containing nucleoside triphosphate hydrolases"/>
    <property type="match status" value="1"/>
</dbReference>
<dbReference type="GO" id="GO:0005525">
    <property type="term" value="F:GTP binding"/>
    <property type="evidence" value="ECO:0007669"/>
    <property type="project" value="InterPro"/>
</dbReference>
<dbReference type="STRING" id="90262.A0A1X2HZ11"/>
<dbReference type="PROSITE" id="PS51419">
    <property type="entry name" value="RAB"/>
    <property type="match status" value="1"/>
</dbReference>
<proteinExistence type="predicted"/>
<dbReference type="PRINTS" id="PR00449">
    <property type="entry name" value="RASTRNSFRMNG"/>
</dbReference>
<dbReference type="Gene3D" id="3.40.50.300">
    <property type="entry name" value="P-loop containing nucleotide triphosphate hydrolases"/>
    <property type="match status" value="1"/>
</dbReference>
<name>A0A1X2HZ11_9FUNG</name>
<organism evidence="2 3">
    <name type="scientific">Absidia repens</name>
    <dbReference type="NCBI Taxonomy" id="90262"/>
    <lineage>
        <taxon>Eukaryota</taxon>
        <taxon>Fungi</taxon>
        <taxon>Fungi incertae sedis</taxon>
        <taxon>Mucoromycota</taxon>
        <taxon>Mucoromycotina</taxon>
        <taxon>Mucoromycetes</taxon>
        <taxon>Mucorales</taxon>
        <taxon>Cunninghamellaceae</taxon>
        <taxon>Absidia</taxon>
    </lineage>
</organism>
<dbReference type="Proteomes" id="UP000193560">
    <property type="component" value="Unassembled WGS sequence"/>
</dbReference>
<dbReference type="OrthoDB" id="2290129at2759"/>
<dbReference type="AlphaFoldDB" id="A0A1X2HZ11"/>
<keyword evidence="3" id="KW-1185">Reference proteome</keyword>
<evidence type="ECO:0000256" key="1">
    <source>
        <dbReference type="ARBA" id="ARBA00022741"/>
    </source>
</evidence>